<dbReference type="RefSeq" id="WP_268003683.1">
    <property type="nucleotide sequence ID" value="NZ_CP104067.1"/>
</dbReference>
<dbReference type="PANTHER" id="PTHR39160">
    <property type="entry name" value="CELL WALL-BINDING PROTEIN YOCH"/>
    <property type="match status" value="1"/>
</dbReference>
<dbReference type="PROSITE" id="PS51782">
    <property type="entry name" value="LYSM"/>
    <property type="match status" value="1"/>
</dbReference>
<organism evidence="4 5">
    <name type="scientific">Alicyclobacillus fastidiosus</name>
    <dbReference type="NCBI Taxonomy" id="392011"/>
    <lineage>
        <taxon>Bacteria</taxon>
        <taxon>Bacillati</taxon>
        <taxon>Bacillota</taxon>
        <taxon>Bacilli</taxon>
        <taxon>Bacillales</taxon>
        <taxon>Alicyclobacillaceae</taxon>
        <taxon>Alicyclobacillus</taxon>
    </lineage>
</organism>
<dbReference type="PROSITE" id="PS51257">
    <property type="entry name" value="PROKAR_LIPOPROTEIN"/>
    <property type="match status" value="1"/>
</dbReference>
<evidence type="ECO:0000256" key="2">
    <source>
        <dbReference type="SAM" id="SignalP"/>
    </source>
</evidence>
<dbReference type="InterPro" id="IPR059180">
    <property type="entry name" value="3D_YorM"/>
</dbReference>
<evidence type="ECO:0000256" key="1">
    <source>
        <dbReference type="ARBA" id="ARBA00022729"/>
    </source>
</evidence>
<dbReference type="InterPro" id="IPR036779">
    <property type="entry name" value="LysM_dom_sf"/>
</dbReference>
<dbReference type="Pfam" id="PF01476">
    <property type="entry name" value="LysM"/>
    <property type="match status" value="1"/>
</dbReference>
<evidence type="ECO:0000313" key="5">
    <source>
        <dbReference type="Proteomes" id="UP001164761"/>
    </source>
</evidence>
<dbReference type="SUPFAM" id="SSF54106">
    <property type="entry name" value="LysM domain"/>
    <property type="match status" value="1"/>
</dbReference>
<keyword evidence="1 2" id="KW-0732">Signal</keyword>
<dbReference type="Pfam" id="PF06725">
    <property type="entry name" value="3D"/>
    <property type="match status" value="1"/>
</dbReference>
<dbReference type="InterPro" id="IPR018392">
    <property type="entry name" value="LysM"/>
</dbReference>
<dbReference type="InterPro" id="IPR036908">
    <property type="entry name" value="RlpA-like_sf"/>
</dbReference>
<name>A0ABY6ZCF2_9BACL</name>
<feature type="chain" id="PRO_5046722556" evidence="2">
    <location>
        <begin position="27"/>
        <end position="202"/>
    </location>
</feature>
<evidence type="ECO:0000313" key="4">
    <source>
        <dbReference type="EMBL" id="WAH39785.1"/>
    </source>
</evidence>
<dbReference type="Proteomes" id="UP001164761">
    <property type="component" value="Chromosome"/>
</dbReference>
<dbReference type="SMART" id="SM00257">
    <property type="entry name" value="LysM"/>
    <property type="match status" value="1"/>
</dbReference>
<gene>
    <name evidence="4" type="ORF">NZD89_15385</name>
</gene>
<proteinExistence type="predicted"/>
<dbReference type="CDD" id="cd00118">
    <property type="entry name" value="LysM"/>
    <property type="match status" value="1"/>
</dbReference>
<dbReference type="EMBL" id="CP104067">
    <property type="protein sequence ID" value="WAH39785.1"/>
    <property type="molecule type" value="Genomic_DNA"/>
</dbReference>
<feature type="signal peptide" evidence="2">
    <location>
        <begin position="1"/>
        <end position="26"/>
    </location>
</feature>
<dbReference type="Gene3D" id="2.40.40.10">
    <property type="entry name" value="RlpA-like domain"/>
    <property type="match status" value="1"/>
</dbReference>
<dbReference type="SUPFAM" id="SSF50685">
    <property type="entry name" value="Barwin-like endoglucanases"/>
    <property type="match status" value="1"/>
</dbReference>
<dbReference type="InterPro" id="IPR051933">
    <property type="entry name" value="Resuscitation_pf_RpfB"/>
</dbReference>
<keyword evidence="5" id="KW-1185">Reference proteome</keyword>
<feature type="domain" description="LysM" evidence="3">
    <location>
        <begin position="32"/>
        <end position="76"/>
    </location>
</feature>
<reference evidence="4" key="1">
    <citation type="submission" date="2022-08" db="EMBL/GenBank/DDBJ databases">
        <title>Alicyclobacillus fastidiosus DSM 17978, complete genome.</title>
        <authorList>
            <person name="Wang Q."/>
            <person name="Cai R."/>
            <person name="Wang Z."/>
        </authorList>
    </citation>
    <scope>NUCLEOTIDE SEQUENCE</scope>
    <source>
        <strain evidence="4">DSM 17978</strain>
    </source>
</reference>
<dbReference type="Gene3D" id="3.10.350.10">
    <property type="entry name" value="LysM domain"/>
    <property type="match status" value="1"/>
</dbReference>
<sequence length="202" mass="21066">MNWKNTLLSLAAVGATTVACTTPVFAATSNNNTYVINGNDTFWTIAHDHHISVSSLISANPGVNPLNLYPGLTIHLPADQSTQSSFTTNDNSSNVSDVKEISCVATAYTGDSSENGWGAVDYFGNPLKLGTIAVDPSVIPLGATVRVTGYSFAGLPSGSMICHASDEGAAIQGHRIDIFIPTSSGVASDFGFQNVKVCILKP</sequence>
<dbReference type="CDD" id="cd14667">
    <property type="entry name" value="3D_containing_proteins"/>
    <property type="match status" value="1"/>
</dbReference>
<dbReference type="PANTHER" id="PTHR39160:SF4">
    <property type="entry name" value="RESUSCITATION-PROMOTING FACTOR RPFB"/>
    <property type="match status" value="1"/>
</dbReference>
<evidence type="ECO:0000259" key="3">
    <source>
        <dbReference type="PROSITE" id="PS51782"/>
    </source>
</evidence>
<accession>A0ABY6ZCF2</accession>
<protein>
    <submittedName>
        <fullName evidence="4">3D domain-containing protein</fullName>
    </submittedName>
</protein>
<dbReference type="InterPro" id="IPR010611">
    <property type="entry name" value="3D_dom"/>
</dbReference>